<dbReference type="Proteomes" id="UP000540191">
    <property type="component" value="Unassembled WGS sequence"/>
</dbReference>
<comment type="caution">
    <text evidence="1">The sequence shown here is derived from an EMBL/GenBank/DDBJ whole genome shotgun (WGS) entry which is preliminary data.</text>
</comment>
<accession>A0A7W7GPF3</accession>
<dbReference type="RefSeq" id="WP_184241479.1">
    <property type="nucleotide sequence ID" value="NZ_JACHNA010000001.1"/>
</dbReference>
<name>A0A7W7GPF3_9MICC</name>
<proteinExistence type="predicted"/>
<evidence type="ECO:0000313" key="2">
    <source>
        <dbReference type="Proteomes" id="UP000540191"/>
    </source>
</evidence>
<reference evidence="1 2" key="1">
    <citation type="submission" date="2020-08" db="EMBL/GenBank/DDBJ databases">
        <title>Sequencing the genomes of 1000 actinobacteria strains.</title>
        <authorList>
            <person name="Klenk H.-P."/>
        </authorList>
    </citation>
    <scope>NUCLEOTIDE SEQUENCE [LARGE SCALE GENOMIC DNA]</scope>
    <source>
        <strain evidence="1 2">DSM 23974</strain>
    </source>
</reference>
<dbReference type="AlphaFoldDB" id="A0A7W7GPF3"/>
<keyword evidence="2" id="KW-1185">Reference proteome</keyword>
<protein>
    <submittedName>
        <fullName evidence="1">Uncharacterized protein</fullName>
    </submittedName>
</protein>
<sequence>MQAQALEADARAVLAFEAVEPIDDPVLALAELAAEVRATVRALGQRVNSLEDVRYPSPLGTEQVRAELDLLGQYQDRLGRMLTALGRLGLDERRVQLSEAQAAVLVGVVDRLLVFLALPRDEEAAARDELARIFRSLDAGEVAA</sequence>
<organism evidence="1 2">
    <name type="scientific">Micrococcus cohnii</name>
    <dbReference type="NCBI Taxonomy" id="993416"/>
    <lineage>
        <taxon>Bacteria</taxon>
        <taxon>Bacillati</taxon>
        <taxon>Actinomycetota</taxon>
        <taxon>Actinomycetes</taxon>
        <taxon>Micrococcales</taxon>
        <taxon>Micrococcaceae</taxon>
        <taxon>Micrococcus</taxon>
    </lineage>
</organism>
<gene>
    <name evidence="1" type="ORF">HDA30_001353</name>
</gene>
<evidence type="ECO:0000313" key="1">
    <source>
        <dbReference type="EMBL" id="MBB4735845.1"/>
    </source>
</evidence>
<dbReference type="EMBL" id="JACHNA010000001">
    <property type="protein sequence ID" value="MBB4735845.1"/>
    <property type="molecule type" value="Genomic_DNA"/>
</dbReference>